<evidence type="ECO:0000259" key="10">
    <source>
        <dbReference type="PROSITE" id="PS50262"/>
    </source>
</evidence>
<evidence type="ECO:0000256" key="9">
    <source>
        <dbReference type="SAM" id="Phobius"/>
    </source>
</evidence>
<dbReference type="EMBL" id="BDGG01000007">
    <property type="protein sequence ID" value="GAV01992.1"/>
    <property type="molecule type" value="Genomic_DNA"/>
</dbReference>
<dbReference type="Gene3D" id="1.20.1070.10">
    <property type="entry name" value="Rhodopsin 7-helix transmembrane proteins"/>
    <property type="match status" value="1"/>
</dbReference>
<keyword evidence="5" id="KW-0297">G-protein coupled receptor</keyword>
<comment type="subcellular location">
    <subcellularLocation>
        <location evidence="1">Cell membrane</location>
        <topology evidence="1">Multi-pass membrane protein</topology>
    </subcellularLocation>
</comment>
<comment type="caution">
    <text evidence="11">The sequence shown here is derived from an EMBL/GenBank/DDBJ whole genome shotgun (WGS) entry which is preliminary data.</text>
</comment>
<dbReference type="SUPFAM" id="SSF81321">
    <property type="entry name" value="Family A G protein-coupled receptor-like"/>
    <property type="match status" value="1"/>
</dbReference>
<sequence>MMMYPMDVSQSLGSNCTGIGSSTVNNASSSTANGSMSQSILALRFYLLLLLSLTFGLFNLVCFVTVLTTKNLRGGAGILLGHMMLVEATMCLLFFPISQVFVYVHLRSVPTCRIFMFFFALVNNVGFYNILILAVNRFIAINLPLHYHKLSTAKCNAAFVLTSWVVCITLNLPMEFNGGVGHYGVNPVYGGCITEVVRPELFDYKTLHSYLAIYFPLAMTGLLYGCVLLKQLSKCKRITPASQMTTREAGIIKRKLRIFWMLLVSYVLYAFCFLTYPVLTRALPDTVSKYPMLPLWILLIVVCGYFVHPVRVLQSLDSSLRCCCTTLCLY</sequence>
<feature type="transmembrane region" description="Helical" evidence="9">
    <location>
        <begin position="114"/>
        <end position="135"/>
    </location>
</feature>
<proteinExistence type="predicted"/>
<evidence type="ECO:0000256" key="1">
    <source>
        <dbReference type="ARBA" id="ARBA00004651"/>
    </source>
</evidence>
<dbReference type="GO" id="GO:0005886">
    <property type="term" value="C:plasma membrane"/>
    <property type="evidence" value="ECO:0007669"/>
    <property type="project" value="UniProtKB-SubCell"/>
</dbReference>
<keyword evidence="4 9" id="KW-1133">Transmembrane helix</keyword>
<dbReference type="InterPro" id="IPR050569">
    <property type="entry name" value="TAAR"/>
</dbReference>
<dbReference type="AlphaFoldDB" id="A0A1D1VK35"/>
<keyword evidence="6 9" id="KW-0472">Membrane</keyword>
<keyword evidence="8" id="KW-0807">Transducer</keyword>
<feature type="domain" description="G-protein coupled receptors family 1 profile" evidence="10">
    <location>
        <begin position="58"/>
        <end position="279"/>
    </location>
</feature>
<evidence type="ECO:0000256" key="2">
    <source>
        <dbReference type="ARBA" id="ARBA00022475"/>
    </source>
</evidence>
<dbReference type="Proteomes" id="UP000186922">
    <property type="component" value="Unassembled WGS sequence"/>
</dbReference>
<dbReference type="PROSITE" id="PS00237">
    <property type="entry name" value="G_PROTEIN_RECEP_F1_1"/>
    <property type="match status" value="1"/>
</dbReference>
<feature type="transmembrane region" description="Helical" evidence="9">
    <location>
        <begin position="290"/>
        <end position="307"/>
    </location>
</feature>
<keyword evidence="3 9" id="KW-0812">Transmembrane</keyword>
<evidence type="ECO:0000256" key="7">
    <source>
        <dbReference type="ARBA" id="ARBA00023170"/>
    </source>
</evidence>
<dbReference type="InterPro" id="IPR000276">
    <property type="entry name" value="GPCR_Rhodpsn"/>
</dbReference>
<feature type="transmembrane region" description="Helical" evidence="9">
    <location>
        <begin position="45"/>
        <end position="67"/>
    </location>
</feature>
<keyword evidence="2" id="KW-1003">Cell membrane</keyword>
<dbReference type="Pfam" id="PF00001">
    <property type="entry name" value="7tm_1"/>
    <property type="match status" value="1"/>
</dbReference>
<dbReference type="PROSITE" id="PS50262">
    <property type="entry name" value="G_PROTEIN_RECEP_F1_2"/>
    <property type="match status" value="1"/>
</dbReference>
<protein>
    <recommendedName>
        <fullName evidence="10">G-protein coupled receptors family 1 profile domain-containing protein</fullName>
    </recommendedName>
</protein>
<keyword evidence="7" id="KW-0675">Receptor</keyword>
<evidence type="ECO:0000313" key="12">
    <source>
        <dbReference type="Proteomes" id="UP000186922"/>
    </source>
</evidence>
<reference evidence="11 12" key="1">
    <citation type="journal article" date="2016" name="Nat. Commun.">
        <title>Extremotolerant tardigrade genome and improved radiotolerance of human cultured cells by tardigrade-unique protein.</title>
        <authorList>
            <person name="Hashimoto T."/>
            <person name="Horikawa D.D."/>
            <person name="Saito Y."/>
            <person name="Kuwahara H."/>
            <person name="Kozuka-Hata H."/>
            <person name="Shin-I T."/>
            <person name="Minakuchi Y."/>
            <person name="Ohishi K."/>
            <person name="Motoyama A."/>
            <person name="Aizu T."/>
            <person name="Enomoto A."/>
            <person name="Kondo K."/>
            <person name="Tanaka S."/>
            <person name="Hara Y."/>
            <person name="Koshikawa S."/>
            <person name="Sagara H."/>
            <person name="Miura T."/>
            <person name="Yokobori S."/>
            <person name="Miyagawa K."/>
            <person name="Suzuki Y."/>
            <person name="Kubo T."/>
            <person name="Oyama M."/>
            <person name="Kohara Y."/>
            <person name="Fujiyama A."/>
            <person name="Arakawa K."/>
            <person name="Katayama T."/>
            <person name="Toyoda A."/>
            <person name="Kunieda T."/>
        </authorList>
    </citation>
    <scope>NUCLEOTIDE SEQUENCE [LARGE SCALE GENOMIC DNA]</scope>
    <source>
        <strain evidence="11 12">YOKOZUNA-1</strain>
    </source>
</reference>
<accession>A0A1D1VK35</accession>
<evidence type="ECO:0000313" key="11">
    <source>
        <dbReference type="EMBL" id="GAV01992.1"/>
    </source>
</evidence>
<evidence type="ECO:0000256" key="6">
    <source>
        <dbReference type="ARBA" id="ARBA00023136"/>
    </source>
</evidence>
<dbReference type="InterPro" id="IPR017452">
    <property type="entry name" value="GPCR_Rhodpsn_7TM"/>
</dbReference>
<dbReference type="STRING" id="947166.A0A1D1VK35"/>
<organism evidence="11 12">
    <name type="scientific">Ramazzottius varieornatus</name>
    <name type="common">Water bear</name>
    <name type="synonym">Tardigrade</name>
    <dbReference type="NCBI Taxonomy" id="947166"/>
    <lineage>
        <taxon>Eukaryota</taxon>
        <taxon>Metazoa</taxon>
        <taxon>Ecdysozoa</taxon>
        <taxon>Tardigrada</taxon>
        <taxon>Eutardigrada</taxon>
        <taxon>Parachela</taxon>
        <taxon>Hypsibioidea</taxon>
        <taxon>Ramazzottiidae</taxon>
        <taxon>Ramazzottius</taxon>
    </lineage>
</organism>
<dbReference type="CDD" id="cd00637">
    <property type="entry name" value="7tm_classA_rhodopsin-like"/>
    <property type="match status" value="1"/>
</dbReference>
<keyword evidence="12" id="KW-1185">Reference proteome</keyword>
<dbReference type="PANTHER" id="PTHR24249:SF411">
    <property type="entry name" value="G-PROTEIN COUPLED RECEPTORS FAMILY 1 PROFILE DOMAIN-CONTAINING PROTEIN"/>
    <property type="match status" value="1"/>
</dbReference>
<gene>
    <name evidence="11" type="primary">RvY_12614</name>
    <name evidence="11" type="synonym">RvY_12614.1</name>
    <name evidence="11" type="ORF">RvY_12614-1</name>
</gene>
<feature type="transmembrane region" description="Helical" evidence="9">
    <location>
        <begin position="79"/>
        <end position="102"/>
    </location>
</feature>
<evidence type="ECO:0000256" key="4">
    <source>
        <dbReference type="ARBA" id="ARBA00022989"/>
    </source>
</evidence>
<evidence type="ECO:0000256" key="5">
    <source>
        <dbReference type="ARBA" id="ARBA00023040"/>
    </source>
</evidence>
<evidence type="ECO:0000256" key="8">
    <source>
        <dbReference type="ARBA" id="ARBA00023224"/>
    </source>
</evidence>
<dbReference type="PANTHER" id="PTHR24249">
    <property type="entry name" value="HISTAMINE RECEPTOR-RELATED G-PROTEIN COUPLED RECEPTOR"/>
    <property type="match status" value="1"/>
</dbReference>
<dbReference type="OrthoDB" id="10042731at2759"/>
<evidence type="ECO:0000256" key="3">
    <source>
        <dbReference type="ARBA" id="ARBA00022692"/>
    </source>
</evidence>
<name>A0A1D1VK35_RAMVA</name>
<dbReference type="GO" id="GO:0004930">
    <property type="term" value="F:G protein-coupled receptor activity"/>
    <property type="evidence" value="ECO:0007669"/>
    <property type="project" value="UniProtKB-KW"/>
</dbReference>
<feature type="transmembrane region" description="Helical" evidence="9">
    <location>
        <begin position="258"/>
        <end position="278"/>
    </location>
</feature>
<feature type="transmembrane region" description="Helical" evidence="9">
    <location>
        <begin position="207"/>
        <end position="229"/>
    </location>
</feature>